<dbReference type="InterPro" id="IPR035940">
    <property type="entry name" value="CAP_sf"/>
</dbReference>
<accession>A0A090L9X8</accession>
<reference evidence="2 3" key="1">
    <citation type="submission" date="2014-09" db="EMBL/GenBank/DDBJ databases">
        <authorList>
            <person name="Martin A.A."/>
        </authorList>
    </citation>
    <scope>NUCLEOTIDE SEQUENCE</scope>
    <source>
        <strain evidence="3">ED321</strain>
        <strain evidence="2">ED321 Heterogonic</strain>
    </source>
</reference>
<dbReference type="Proteomes" id="UP000035682">
    <property type="component" value="Unplaced"/>
</dbReference>
<sequence length="303" mass="35604">MKLIFVTFLFIYFIVSIYGGNFVVISYTKNIRTNFKVYSCFFTIYNSKKEMAQEIAKRFSDIPKQYLLFKLDGIIDGNKFSSITNNGEYFRLSMKNSIEIIKLRANIHIISLFMFSGQKQFVCNLGFYSNYKTASECIDDLNKYSKLKSQANLLGKNSRAKTYWYKVWGTCYYYCFSEKNFYVMKAKMLMEINIIRSEYNRGQLFLNDNLSFLAEIIAQKYSNSTKPDKNIKKSVQIIELISKPFGNLLVNKWYNKYLENRITPFSRKSTVKHFQLLFLSRAREIGIGIASKGKFLTVTIKFY</sequence>
<feature type="domain" description="DUF7381" evidence="1">
    <location>
        <begin position="21"/>
        <end position="139"/>
    </location>
</feature>
<dbReference type="Gene3D" id="3.40.33.10">
    <property type="entry name" value="CAP"/>
    <property type="match status" value="1"/>
</dbReference>
<protein>
    <submittedName>
        <fullName evidence="2 4">CAP domain-containing protein</fullName>
    </submittedName>
</protein>
<dbReference type="GeneID" id="36378945"/>
<dbReference type="SUPFAM" id="SSF55797">
    <property type="entry name" value="PR-1-like"/>
    <property type="match status" value="1"/>
</dbReference>
<organism evidence="2">
    <name type="scientific">Strongyloides ratti</name>
    <name type="common">Parasitic roundworm</name>
    <dbReference type="NCBI Taxonomy" id="34506"/>
    <lineage>
        <taxon>Eukaryota</taxon>
        <taxon>Metazoa</taxon>
        <taxon>Ecdysozoa</taxon>
        <taxon>Nematoda</taxon>
        <taxon>Chromadorea</taxon>
        <taxon>Rhabditida</taxon>
        <taxon>Tylenchina</taxon>
        <taxon>Panagrolaimomorpha</taxon>
        <taxon>Strongyloidoidea</taxon>
        <taxon>Strongyloididae</taxon>
        <taxon>Strongyloides</taxon>
    </lineage>
</organism>
<gene>
    <name evidence="2 4 5" type="ORF">SRAE_2000124900</name>
</gene>
<dbReference type="InterPro" id="IPR055805">
    <property type="entry name" value="DUF7381"/>
</dbReference>
<evidence type="ECO:0000313" key="2">
    <source>
        <dbReference type="EMBL" id="CEF66581.2"/>
    </source>
</evidence>
<proteinExistence type="predicted"/>
<evidence type="ECO:0000313" key="3">
    <source>
        <dbReference type="Proteomes" id="UP000035682"/>
    </source>
</evidence>
<evidence type="ECO:0000313" key="4">
    <source>
        <dbReference type="WBParaSite" id="SRAE_2000124900.1"/>
    </source>
</evidence>
<dbReference type="OrthoDB" id="5874910at2759"/>
<name>A0A090L9X8_STRRB</name>
<dbReference type="AlphaFoldDB" id="A0A090L9X8"/>
<evidence type="ECO:0000313" key="5">
    <source>
        <dbReference type="WormBase" id="SRAE_2000124900"/>
    </source>
</evidence>
<dbReference type="WormBase" id="SRAE_2000124900">
    <property type="protein sequence ID" value="SRP00764"/>
    <property type="gene ID" value="WBGene00261451"/>
</dbReference>
<dbReference type="RefSeq" id="XP_024505781.1">
    <property type="nucleotide sequence ID" value="XM_024652178.1"/>
</dbReference>
<evidence type="ECO:0000259" key="1">
    <source>
        <dbReference type="Pfam" id="PF24100"/>
    </source>
</evidence>
<dbReference type="CTD" id="36378945"/>
<keyword evidence="3" id="KW-1185">Reference proteome</keyword>
<reference evidence="4" key="2">
    <citation type="submission" date="2020-12" db="UniProtKB">
        <authorList>
            <consortium name="WormBaseParasite"/>
        </authorList>
    </citation>
    <scope>IDENTIFICATION</scope>
</reference>
<dbReference type="WBParaSite" id="SRAE_2000124900.1">
    <property type="protein sequence ID" value="SRAE_2000124900.1"/>
    <property type="gene ID" value="WBGene00261451"/>
</dbReference>
<dbReference type="EMBL" id="LN609529">
    <property type="protein sequence ID" value="CEF66581.2"/>
    <property type="molecule type" value="Genomic_DNA"/>
</dbReference>
<dbReference type="Pfam" id="PF24100">
    <property type="entry name" value="DUF7381"/>
    <property type="match status" value="1"/>
</dbReference>